<keyword evidence="2" id="KW-1185">Reference proteome</keyword>
<organism evidence="1 2">
    <name type="scientific">Thermoanaerobacterium butyriciformans</name>
    <dbReference type="NCBI Taxonomy" id="1702242"/>
    <lineage>
        <taxon>Bacteria</taxon>
        <taxon>Bacillati</taxon>
        <taxon>Bacillota</taxon>
        <taxon>Clostridia</taxon>
        <taxon>Thermoanaerobacterales</taxon>
        <taxon>Thermoanaerobacteraceae</taxon>
        <taxon>Thermoanaerobacterium</taxon>
    </lineage>
</organism>
<reference evidence="1" key="1">
    <citation type="submission" date="2021-03" db="EMBL/GenBank/DDBJ databases">
        <title>Genomic Encyclopedia of Type Strains, Phase IV (KMG-IV): sequencing the most valuable type-strain genomes for metagenomic binning, comparative biology and taxonomic classification.</title>
        <authorList>
            <person name="Goeker M."/>
        </authorList>
    </citation>
    <scope>NUCLEOTIDE SEQUENCE</scope>
    <source>
        <strain evidence="1">DSM 101588</strain>
    </source>
</reference>
<gene>
    <name evidence="1" type="ORF">J2Z80_000223</name>
</gene>
<evidence type="ECO:0000313" key="2">
    <source>
        <dbReference type="Proteomes" id="UP001166402"/>
    </source>
</evidence>
<name>A0ABS4NAM6_9THEO</name>
<dbReference type="EMBL" id="JAGGLT010000002">
    <property type="protein sequence ID" value="MBP2070725.1"/>
    <property type="molecule type" value="Genomic_DNA"/>
</dbReference>
<sequence>MYVKVKGTKEDAQKVAEEYKNQNYTISDIRQDKKESDVWF</sequence>
<proteinExistence type="predicted"/>
<comment type="caution">
    <text evidence="1">The sequence shown here is derived from an EMBL/GenBank/DDBJ whole genome shotgun (WGS) entry which is preliminary data.</text>
</comment>
<dbReference type="Proteomes" id="UP001166402">
    <property type="component" value="Unassembled WGS sequence"/>
</dbReference>
<evidence type="ECO:0000313" key="1">
    <source>
        <dbReference type="EMBL" id="MBP2070725.1"/>
    </source>
</evidence>
<protein>
    <submittedName>
        <fullName evidence="1">Uncharacterized protein</fullName>
    </submittedName>
</protein>
<dbReference type="RefSeq" id="WP_280953146.1">
    <property type="nucleotide sequence ID" value="NZ_JAGGLT010000002.1"/>
</dbReference>
<accession>A0ABS4NAM6</accession>